<proteinExistence type="predicted"/>
<sequence>MSSDSSAPSFWDVVISSASLRSSTLSSATAAEIPAVAEDIPAPAPPRIVLIRPPASRRWGAEQPGPEGWVEFVSRGKCRRRRREARPPRRKVPADLVGKCFNCLSAGHTAILCRQKPRCFRCCSLGHMSYVCPMNSAVPERTSVWKRIGLALSRPVAHLRNGSPAGEVSKVAAANPIGGTSAGRASDAVMRVWRRKSPTQSPANSPVVSSPRNGIPAGVVEAELGQAAHSTVGGAVPQGPEAAAMDGGERQSRRRRRPCFRQPAASSMDADPAPSVSASVAPPEPLVMPVQSPPCIISWDDRMARAEEDLAYAVIVTVCGEKPLAPAWGIAEVLAIRLGVEAGSLVLRQASDSSYLLVLPDIGLVDHLMDQRLPPLRSPAFTLLCMRWSRLAGASGRSLPWLVDLELRVVEELMLPWTVSGAPGLAAHGPVDSSPGPNMDDGLDFVGADAKDHGEATELPASPGPNKVDGLDIVGAVAEDHGEATEFPASPRSPLCFFPEEATVLSASPRTPHSSSHIPDFSLLVTPPLLPQPQVKPLLVYSRCRFHHSRTPAGGGEAAGVVVAVPPPTSSTEMAPAVGSMVGGEQAVDAAKPLAYSLADAEGPSPAAATVPHPAAAPAAATGLPPTATMVPPPAAAGLLPSWTAAPDAQTAFLDKITRRTSSLLPGPSVSRHRGMSVPPRVCPRRSRRLAGVEAEVIPADLGGRPRKKAMRSLNIIDEHEGLTQQAQDKYFKLFGQPLSDSHLQALTALFNWSLPEDLESGIEEVLETKITAMSQRVILSTLGSDFTGQLSLPSTGASGGILVAWRRHVGVSGAQRVDRFSTSIQFSADNGHAWWLTCVYGPQGNGDKIQFLQELRDIRAACPGPWMIAGDFNLIYKDEDKNNANYNRAMMGRFRRFINDMALKEVPLHGRKYTWSNQQDSPILTGRINSLIACSKVWRQKILITALFCWGFRITK</sequence>
<evidence type="ECO:0000313" key="4">
    <source>
        <dbReference type="Proteomes" id="UP000604825"/>
    </source>
</evidence>
<feature type="compositionally biased region" description="Low complexity" evidence="1">
    <location>
        <begin position="260"/>
        <end position="281"/>
    </location>
</feature>
<dbReference type="EMBL" id="CAJGYO010000010">
    <property type="protein sequence ID" value="CAD6257197.1"/>
    <property type="molecule type" value="Genomic_DNA"/>
</dbReference>
<dbReference type="GO" id="GO:0003676">
    <property type="term" value="F:nucleic acid binding"/>
    <property type="evidence" value="ECO:0007669"/>
    <property type="project" value="InterPro"/>
</dbReference>
<feature type="domain" description="CCHC-type" evidence="2">
    <location>
        <begin position="118"/>
        <end position="134"/>
    </location>
</feature>
<feature type="region of interest" description="Disordered" evidence="1">
    <location>
        <begin position="664"/>
        <end position="683"/>
    </location>
</feature>
<name>A0A811QM36_9POAL</name>
<feature type="compositionally biased region" description="Polar residues" evidence="1">
    <location>
        <begin position="198"/>
        <end position="212"/>
    </location>
</feature>
<accession>A0A811QM36</accession>
<protein>
    <recommendedName>
        <fullName evidence="2">CCHC-type domain-containing protein</fullName>
    </recommendedName>
</protein>
<dbReference type="InterPro" id="IPR036691">
    <property type="entry name" value="Endo/exonu/phosph_ase_sf"/>
</dbReference>
<comment type="caution">
    <text evidence="3">The sequence shown here is derived from an EMBL/GenBank/DDBJ whole genome shotgun (WGS) entry which is preliminary data.</text>
</comment>
<dbReference type="GO" id="GO:0008270">
    <property type="term" value="F:zinc ion binding"/>
    <property type="evidence" value="ECO:0007669"/>
    <property type="project" value="InterPro"/>
</dbReference>
<organism evidence="3 4">
    <name type="scientific">Miscanthus lutarioriparius</name>
    <dbReference type="NCBI Taxonomy" id="422564"/>
    <lineage>
        <taxon>Eukaryota</taxon>
        <taxon>Viridiplantae</taxon>
        <taxon>Streptophyta</taxon>
        <taxon>Embryophyta</taxon>
        <taxon>Tracheophyta</taxon>
        <taxon>Spermatophyta</taxon>
        <taxon>Magnoliopsida</taxon>
        <taxon>Liliopsida</taxon>
        <taxon>Poales</taxon>
        <taxon>Poaceae</taxon>
        <taxon>PACMAD clade</taxon>
        <taxon>Panicoideae</taxon>
        <taxon>Andropogonodae</taxon>
        <taxon>Andropogoneae</taxon>
        <taxon>Saccharinae</taxon>
        <taxon>Miscanthus</taxon>
    </lineage>
</organism>
<evidence type="ECO:0000259" key="2">
    <source>
        <dbReference type="SMART" id="SM00343"/>
    </source>
</evidence>
<dbReference type="Gene3D" id="3.60.10.10">
    <property type="entry name" value="Endonuclease/exonuclease/phosphatase"/>
    <property type="match status" value="1"/>
</dbReference>
<feature type="region of interest" description="Disordered" evidence="1">
    <location>
        <begin position="195"/>
        <end position="215"/>
    </location>
</feature>
<feature type="region of interest" description="Disordered" evidence="1">
    <location>
        <begin position="228"/>
        <end position="284"/>
    </location>
</feature>
<dbReference type="Proteomes" id="UP000604825">
    <property type="component" value="Unassembled WGS sequence"/>
</dbReference>
<evidence type="ECO:0000313" key="3">
    <source>
        <dbReference type="EMBL" id="CAD6257197.1"/>
    </source>
</evidence>
<dbReference type="AlphaFoldDB" id="A0A811QM36"/>
<evidence type="ECO:0000256" key="1">
    <source>
        <dbReference type="SAM" id="MobiDB-lite"/>
    </source>
</evidence>
<feature type="domain" description="CCHC-type" evidence="2">
    <location>
        <begin position="99"/>
        <end position="115"/>
    </location>
</feature>
<reference evidence="3" key="1">
    <citation type="submission" date="2020-10" db="EMBL/GenBank/DDBJ databases">
        <authorList>
            <person name="Han B."/>
            <person name="Lu T."/>
            <person name="Zhao Q."/>
            <person name="Huang X."/>
            <person name="Zhao Y."/>
        </authorList>
    </citation>
    <scope>NUCLEOTIDE SEQUENCE</scope>
</reference>
<dbReference type="InterPro" id="IPR036875">
    <property type="entry name" value="Znf_CCHC_sf"/>
</dbReference>
<gene>
    <name evidence="3" type="ORF">NCGR_LOCUS40687</name>
</gene>
<dbReference type="SUPFAM" id="SSF56219">
    <property type="entry name" value="DNase I-like"/>
    <property type="match status" value="1"/>
</dbReference>
<dbReference type="InterPro" id="IPR001878">
    <property type="entry name" value="Znf_CCHC"/>
</dbReference>
<dbReference type="SUPFAM" id="SSF57756">
    <property type="entry name" value="Retrovirus zinc finger-like domains"/>
    <property type="match status" value="1"/>
</dbReference>
<dbReference type="SMART" id="SM00343">
    <property type="entry name" value="ZnF_C2HC"/>
    <property type="match status" value="2"/>
</dbReference>
<keyword evidence="4" id="KW-1185">Reference proteome</keyword>
<dbReference type="Gene3D" id="4.10.60.10">
    <property type="entry name" value="Zinc finger, CCHC-type"/>
    <property type="match status" value="1"/>
</dbReference>